<comment type="caution">
    <text evidence="3">The sequence shown here is derived from an EMBL/GenBank/DDBJ whole genome shotgun (WGS) entry which is preliminary data.</text>
</comment>
<evidence type="ECO:0000313" key="3">
    <source>
        <dbReference type="EMBL" id="MBB5201521.1"/>
    </source>
</evidence>
<dbReference type="Proteomes" id="UP000571084">
    <property type="component" value="Unassembled WGS sequence"/>
</dbReference>
<dbReference type="Pfam" id="PF12804">
    <property type="entry name" value="NTP_transf_3"/>
    <property type="match status" value="1"/>
</dbReference>
<evidence type="ECO:0000313" key="4">
    <source>
        <dbReference type="Proteomes" id="UP000571084"/>
    </source>
</evidence>
<accession>A0A840RYC8</accession>
<dbReference type="Gene3D" id="3.90.550.10">
    <property type="entry name" value="Spore Coat Polysaccharide Biosynthesis Protein SpsA, Chain A"/>
    <property type="match status" value="1"/>
</dbReference>
<sequence length="199" mass="20906">MDTAITGQIVGILLAAGRGRRFDPTGEQSKLLQLLPNGNTVLASAASRLSMALPTYVVCRPDTPTLTAQLLSQLVGGCTLLYCADADDGMAATLVHGLQQTSAATGWVIALADMPFVAVDTIKALTAALAQGADIAVPVHNRRRGNPVAFSHRHLSQLLQLRGDQGARGLLQRFPVVEVVVDDPGILLDIDTVADIPHS</sequence>
<gene>
    <name evidence="3" type="ORF">HNR39_003374</name>
</gene>
<organism evidence="3 4">
    <name type="scientific">Glaciimonas immobilis</name>
    <dbReference type="NCBI Taxonomy" id="728004"/>
    <lineage>
        <taxon>Bacteria</taxon>
        <taxon>Pseudomonadati</taxon>
        <taxon>Pseudomonadota</taxon>
        <taxon>Betaproteobacteria</taxon>
        <taxon>Burkholderiales</taxon>
        <taxon>Oxalobacteraceae</taxon>
        <taxon>Glaciimonas</taxon>
    </lineage>
</organism>
<protein>
    <submittedName>
        <fullName evidence="3">Molybdenum cofactor cytidylyltransferase</fullName>
        <ecNumber evidence="3">2.7.7.76</ecNumber>
    </submittedName>
</protein>
<keyword evidence="4" id="KW-1185">Reference proteome</keyword>
<dbReference type="PANTHER" id="PTHR43777">
    <property type="entry name" value="MOLYBDENUM COFACTOR CYTIDYLYLTRANSFERASE"/>
    <property type="match status" value="1"/>
</dbReference>
<reference evidence="3 4" key="1">
    <citation type="submission" date="2020-08" db="EMBL/GenBank/DDBJ databases">
        <title>Genomic Encyclopedia of Type Strains, Phase IV (KMG-IV): sequencing the most valuable type-strain genomes for metagenomic binning, comparative biology and taxonomic classification.</title>
        <authorList>
            <person name="Goeker M."/>
        </authorList>
    </citation>
    <scope>NUCLEOTIDE SEQUENCE [LARGE SCALE GENOMIC DNA]</scope>
    <source>
        <strain evidence="3 4">DSM 23240</strain>
    </source>
</reference>
<evidence type="ECO:0000256" key="1">
    <source>
        <dbReference type="ARBA" id="ARBA00022842"/>
    </source>
</evidence>
<name>A0A840RYC8_9BURK</name>
<dbReference type="InterPro" id="IPR029044">
    <property type="entry name" value="Nucleotide-diphossugar_trans"/>
</dbReference>
<feature type="domain" description="MobA-like NTP transferase" evidence="2">
    <location>
        <begin position="11"/>
        <end position="173"/>
    </location>
</feature>
<dbReference type="InterPro" id="IPR025877">
    <property type="entry name" value="MobA-like_NTP_Trfase"/>
</dbReference>
<dbReference type="AlphaFoldDB" id="A0A840RYC8"/>
<keyword evidence="3" id="KW-0548">Nucleotidyltransferase</keyword>
<dbReference type="GO" id="GO:0061602">
    <property type="term" value="F:molybdenum cofactor cytidylyltransferase activity"/>
    <property type="evidence" value="ECO:0007669"/>
    <property type="project" value="UniProtKB-EC"/>
</dbReference>
<dbReference type="CDD" id="cd04182">
    <property type="entry name" value="GT_2_like_f"/>
    <property type="match status" value="1"/>
</dbReference>
<dbReference type="RefSeq" id="WP_168053953.1">
    <property type="nucleotide sequence ID" value="NZ_JAAOZT010000003.1"/>
</dbReference>
<evidence type="ECO:0000259" key="2">
    <source>
        <dbReference type="Pfam" id="PF12804"/>
    </source>
</evidence>
<dbReference type="EC" id="2.7.7.76" evidence="3"/>
<proteinExistence type="predicted"/>
<dbReference type="EMBL" id="JACHHQ010000007">
    <property type="protein sequence ID" value="MBB5201521.1"/>
    <property type="molecule type" value="Genomic_DNA"/>
</dbReference>
<keyword evidence="3" id="KW-0808">Transferase</keyword>
<dbReference type="SUPFAM" id="SSF53448">
    <property type="entry name" value="Nucleotide-diphospho-sugar transferases"/>
    <property type="match status" value="1"/>
</dbReference>
<dbReference type="PANTHER" id="PTHR43777:SF1">
    <property type="entry name" value="MOLYBDENUM COFACTOR CYTIDYLYLTRANSFERASE"/>
    <property type="match status" value="1"/>
</dbReference>
<keyword evidence="1" id="KW-0460">Magnesium</keyword>